<accession>A0A382P442</accession>
<organism evidence="1">
    <name type="scientific">marine metagenome</name>
    <dbReference type="NCBI Taxonomy" id="408172"/>
    <lineage>
        <taxon>unclassified sequences</taxon>
        <taxon>metagenomes</taxon>
        <taxon>ecological metagenomes</taxon>
    </lineage>
</organism>
<evidence type="ECO:0000313" key="1">
    <source>
        <dbReference type="EMBL" id="SVC68169.1"/>
    </source>
</evidence>
<feature type="non-terminal residue" evidence="1">
    <location>
        <position position="59"/>
    </location>
</feature>
<reference evidence="1" key="1">
    <citation type="submission" date="2018-05" db="EMBL/GenBank/DDBJ databases">
        <authorList>
            <person name="Lanie J.A."/>
            <person name="Ng W.-L."/>
            <person name="Kazmierczak K.M."/>
            <person name="Andrzejewski T.M."/>
            <person name="Davidsen T.M."/>
            <person name="Wayne K.J."/>
            <person name="Tettelin H."/>
            <person name="Glass J.I."/>
            <person name="Rusch D."/>
            <person name="Podicherti R."/>
            <person name="Tsui H.-C.T."/>
            <person name="Winkler M.E."/>
        </authorList>
    </citation>
    <scope>NUCLEOTIDE SEQUENCE</scope>
</reference>
<dbReference type="EMBL" id="UINC01104761">
    <property type="protein sequence ID" value="SVC68169.1"/>
    <property type="molecule type" value="Genomic_DNA"/>
</dbReference>
<dbReference type="AlphaFoldDB" id="A0A382P442"/>
<proteinExistence type="predicted"/>
<gene>
    <name evidence="1" type="ORF">METZ01_LOCUS321023</name>
</gene>
<protein>
    <submittedName>
        <fullName evidence="1">Uncharacterized protein</fullName>
    </submittedName>
</protein>
<name>A0A382P442_9ZZZZ</name>
<sequence length="59" mass="6348">MRQPFIVAVFISTAAVAAVSQTPPAVNGSLTGFVIWPSAEVETIANRLEREIGNRAMVY</sequence>